<evidence type="ECO:0000313" key="3">
    <source>
        <dbReference type="EnsemblMetazoa" id="CPIJ016155-PA"/>
    </source>
</evidence>
<dbReference type="KEGG" id="cqu:CpipJ_CPIJ016155"/>
<dbReference type="InParanoid" id="B0X9Q6"/>
<accession>B0X9Q6</accession>
<dbReference type="VEuPathDB" id="VectorBase:CQUJHB007663"/>
<evidence type="ECO:0000313" key="2">
    <source>
        <dbReference type="EMBL" id="EDS43258.1"/>
    </source>
</evidence>
<gene>
    <name evidence="3" type="primary">6049670</name>
    <name evidence="2" type="ORF">CpipJ_CPIJ016155</name>
</gene>
<sequence>MAPSGASGARGKDDGDPQAECVFRCRLALGAKSMATPGDSRQPEVPVNDADDHSGRLGSGVSCRLFPGVGAEDGDVNRLVTPEVPSAVQEGSRPVSRCQTMSTGRLKLRGHFLRELTIEQSDHFMYMGTIFDQKGTWGKHINYLKQKCLQKTNFLRSVSGNRWGAHPSDLLRLYKTTILSVLEYGSFCFQSAAKSRLLVLQRIQYRSLRIVLGCMHSTHNMTLEVLAGVLPLRTRYYELSYRFLIRCDYRNKLVIDNFETLLNLHVESRRMLLYYDFMSSWEWSPSTTVQRTPPLTSSTLIGFDTSMKADTRGIPNHLLRVVVPSIFASKYSHVPPNNRFFTDGSKLDGCTGFGVYHESYQLFFKLLFFKLGLRRRVSRGLLRTANHRDHAT</sequence>
<reference evidence="3" key="2">
    <citation type="submission" date="2021-02" db="UniProtKB">
        <authorList>
            <consortium name="EnsemblMetazoa"/>
        </authorList>
    </citation>
    <scope>IDENTIFICATION</scope>
    <source>
        <strain evidence="3">JHB</strain>
    </source>
</reference>
<dbReference type="HOGENOM" id="CLU_704485_0_0_1"/>
<evidence type="ECO:0000256" key="1">
    <source>
        <dbReference type="SAM" id="MobiDB-lite"/>
    </source>
</evidence>
<dbReference type="EMBL" id="DS232546">
    <property type="protein sequence ID" value="EDS43258.1"/>
    <property type="molecule type" value="Genomic_DNA"/>
</dbReference>
<dbReference type="eggNOG" id="ENOG502SG31">
    <property type="taxonomic scope" value="Eukaryota"/>
</dbReference>
<evidence type="ECO:0000313" key="4">
    <source>
        <dbReference type="Proteomes" id="UP000002320"/>
    </source>
</evidence>
<dbReference type="EnsemblMetazoa" id="CPIJ016155-RA">
    <property type="protein sequence ID" value="CPIJ016155-PA"/>
    <property type="gene ID" value="CPIJ016155"/>
</dbReference>
<feature type="region of interest" description="Disordered" evidence="1">
    <location>
        <begin position="34"/>
        <end position="53"/>
    </location>
</feature>
<reference evidence="2" key="1">
    <citation type="submission" date="2007-03" db="EMBL/GenBank/DDBJ databases">
        <title>Annotation of Culex pipiens quinquefasciatus.</title>
        <authorList>
            <consortium name="The Broad Institute Genome Sequencing Platform"/>
            <person name="Atkinson P.W."/>
            <person name="Hemingway J."/>
            <person name="Christensen B.M."/>
            <person name="Higgs S."/>
            <person name="Kodira C."/>
            <person name="Hannick L."/>
            <person name="Megy K."/>
            <person name="O'Leary S."/>
            <person name="Pearson M."/>
            <person name="Haas B.J."/>
            <person name="Mauceli E."/>
            <person name="Wortman J.R."/>
            <person name="Lee N.H."/>
            <person name="Guigo R."/>
            <person name="Stanke M."/>
            <person name="Alvarado L."/>
            <person name="Amedeo P."/>
            <person name="Antoine C.H."/>
            <person name="Arensburger P."/>
            <person name="Bidwell S.L."/>
            <person name="Crawford M."/>
            <person name="Camaro F."/>
            <person name="Devon K."/>
            <person name="Engels R."/>
            <person name="Hammond M."/>
            <person name="Howarth C."/>
            <person name="Koehrsen M."/>
            <person name="Lawson D."/>
            <person name="Montgomery P."/>
            <person name="Nene V."/>
            <person name="Nusbaum C."/>
            <person name="Puiu D."/>
            <person name="Romero-Severson J."/>
            <person name="Severson D.W."/>
            <person name="Shumway M."/>
            <person name="Sisk P."/>
            <person name="Stolte C."/>
            <person name="Zeng Q."/>
            <person name="Eisenstadt E."/>
            <person name="Fraser-Liggett C."/>
            <person name="Strausberg R."/>
            <person name="Galagan J."/>
            <person name="Birren B."/>
            <person name="Collins F.H."/>
        </authorList>
    </citation>
    <scope>NUCLEOTIDE SEQUENCE [LARGE SCALE GENOMIC DNA]</scope>
    <source>
        <strain evidence="2">JHB</strain>
    </source>
</reference>
<dbReference type="OrthoDB" id="7757741at2759"/>
<proteinExistence type="predicted"/>
<dbReference type="AlphaFoldDB" id="B0X9Q6"/>
<keyword evidence="4" id="KW-1185">Reference proteome</keyword>
<dbReference type="Proteomes" id="UP000002320">
    <property type="component" value="Unassembled WGS sequence"/>
</dbReference>
<protein>
    <submittedName>
        <fullName evidence="2 3">Uncharacterized protein</fullName>
    </submittedName>
</protein>
<organism>
    <name type="scientific">Culex quinquefasciatus</name>
    <name type="common">Southern house mosquito</name>
    <name type="synonym">Culex pungens</name>
    <dbReference type="NCBI Taxonomy" id="7176"/>
    <lineage>
        <taxon>Eukaryota</taxon>
        <taxon>Metazoa</taxon>
        <taxon>Ecdysozoa</taxon>
        <taxon>Arthropoda</taxon>
        <taxon>Hexapoda</taxon>
        <taxon>Insecta</taxon>
        <taxon>Pterygota</taxon>
        <taxon>Neoptera</taxon>
        <taxon>Endopterygota</taxon>
        <taxon>Diptera</taxon>
        <taxon>Nematocera</taxon>
        <taxon>Culicoidea</taxon>
        <taxon>Culicidae</taxon>
        <taxon>Culicinae</taxon>
        <taxon>Culicini</taxon>
        <taxon>Culex</taxon>
        <taxon>Culex</taxon>
    </lineage>
</organism>
<dbReference type="VEuPathDB" id="VectorBase:CPIJ016155"/>
<name>B0X9Q6_CULQU</name>